<dbReference type="InterPro" id="IPR027417">
    <property type="entry name" value="P-loop_NTPase"/>
</dbReference>
<comment type="subcellular location">
    <subcellularLocation>
        <location evidence="1">Cell membrane</location>
        <topology evidence="1">Multi-pass membrane protein</topology>
    </subcellularLocation>
</comment>
<name>A0A1M6TM18_PARC5</name>
<feature type="transmembrane region" description="Helical" evidence="5">
    <location>
        <begin position="269"/>
        <end position="289"/>
    </location>
</feature>
<feature type="transmembrane region" description="Helical" evidence="5">
    <location>
        <begin position="129"/>
        <end position="154"/>
    </location>
</feature>
<evidence type="ECO:0000256" key="5">
    <source>
        <dbReference type="SAM" id="Phobius"/>
    </source>
</evidence>
<dbReference type="Gene3D" id="3.40.50.300">
    <property type="entry name" value="P-loop containing nucleotide triphosphate hydrolases"/>
    <property type="match status" value="1"/>
</dbReference>
<evidence type="ECO:0000256" key="2">
    <source>
        <dbReference type="ARBA" id="ARBA00022692"/>
    </source>
</evidence>
<dbReference type="OrthoDB" id="3185510at2"/>
<dbReference type="Proteomes" id="UP000184465">
    <property type="component" value="Unassembled WGS sequence"/>
</dbReference>
<dbReference type="InterPro" id="IPR011527">
    <property type="entry name" value="ABC1_TM_dom"/>
</dbReference>
<dbReference type="Gene3D" id="1.20.1560.10">
    <property type="entry name" value="ABC transporter type 1, transmembrane domain"/>
    <property type="match status" value="1"/>
</dbReference>
<protein>
    <submittedName>
        <fullName evidence="7">ATP-binding cassette, subfamily C</fullName>
    </submittedName>
</protein>
<feature type="transmembrane region" description="Helical" evidence="5">
    <location>
        <begin position="241"/>
        <end position="263"/>
    </location>
</feature>
<evidence type="ECO:0000256" key="3">
    <source>
        <dbReference type="ARBA" id="ARBA00022989"/>
    </source>
</evidence>
<dbReference type="AlphaFoldDB" id="A0A1M6TM18"/>
<dbReference type="InterPro" id="IPR036640">
    <property type="entry name" value="ABC1_TM_sf"/>
</dbReference>
<gene>
    <name evidence="7" type="ORF">SAMN02745912_03729</name>
</gene>
<dbReference type="STRING" id="1121301.SAMN02745912_03729"/>
<dbReference type="InterPro" id="IPR003439">
    <property type="entry name" value="ABC_transporter-like_ATP-bd"/>
</dbReference>
<dbReference type="SUPFAM" id="SSF52540">
    <property type="entry name" value="P-loop containing nucleoside triphosphate hydrolases"/>
    <property type="match status" value="1"/>
</dbReference>
<evidence type="ECO:0000256" key="1">
    <source>
        <dbReference type="ARBA" id="ARBA00004651"/>
    </source>
</evidence>
<keyword evidence="7" id="KW-0067">ATP-binding</keyword>
<evidence type="ECO:0000313" key="7">
    <source>
        <dbReference type="EMBL" id="SHK57960.1"/>
    </source>
</evidence>
<evidence type="ECO:0000256" key="4">
    <source>
        <dbReference type="ARBA" id="ARBA00023136"/>
    </source>
</evidence>
<keyword evidence="7" id="KW-0547">Nucleotide-binding</keyword>
<dbReference type="EMBL" id="FRAG01000097">
    <property type="protein sequence ID" value="SHK57960.1"/>
    <property type="molecule type" value="Genomic_DNA"/>
</dbReference>
<keyword evidence="4 5" id="KW-0472">Membrane</keyword>
<evidence type="ECO:0000313" key="8">
    <source>
        <dbReference type="Proteomes" id="UP000184465"/>
    </source>
</evidence>
<dbReference type="Pfam" id="PF00005">
    <property type="entry name" value="ABC_tran"/>
    <property type="match status" value="1"/>
</dbReference>
<dbReference type="GO" id="GO:0005886">
    <property type="term" value="C:plasma membrane"/>
    <property type="evidence" value="ECO:0007669"/>
    <property type="project" value="UniProtKB-SubCell"/>
</dbReference>
<feature type="transmembrane region" description="Helical" evidence="5">
    <location>
        <begin position="53"/>
        <end position="78"/>
    </location>
</feature>
<dbReference type="PANTHER" id="PTHR24221">
    <property type="entry name" value="ATP-BINDING CASSETTE SUB-FAMILY B"/>
    <property type="match status" value="1"/>
</dbReference>
<dbReference type="PANTHER" id="PTHR24221:SF654">
    <property type="entry name" value="ATP-BINDING CASSETTE SUB-FAMILY B MEMBER 6"/>
    <property type="match status" value="1"/>
</dbReference>
<accession>A0A1M6TM18</accession>
<dbReference type="GO" id="GO:0034040">
    <property type="term" value="F:ATPase-coupled lipid transmembrane transporter activity"/>
    <property type="evidence" value="ECO:0007669"/>
    <property type="project" value="TreeGrafter"/>
</dbReference>
<feature type="transmembrane region" description="Helical" evidence="5">
    <location>
        <begin position="20"/>
        <end position="41"/>
    </location>
</feature>
<sequence length="421" mass="49225">MKKKSSNIIIKHVMQYKVRIISLLILSILYTLCSIVSPYIIRTFINTITTSKVLLNQIYVIVLIFGTASFIGIFLSYFSNIIEVRLRNDVANHIINISVNQYYNASIDTYNKYKPDYLSQRIMGDSFKISSFLIGNVLRTVIIEVKAIVILSIIFSIKPMALVIFILSVPLYFFLLFLCKERLYKCNLAFKEQRDGYFSHLNELLYNMKTIKIHAIYPKLKSKFNNAYYDYLNGAIDLSKISYLFTNIETSLSTLLNIVIMLYSGIQIIKGHFLVGDIVLIIIYYNELLEILRFSIKQFESYQDYKVSFDRISEIIELDIVNDGDKYIEKIKNIRLDNISFSFDKNKIFDKFSFEFEKGKIYGIKGNNGIGKSTLINLILGLYSKYSGQIYFNDYNIKDINMKQAFFKKHSIRYLQELYLR</sequence>
<dbReference type="GO" id="GO:0016887">
    <property type="term" value="F:ATP hydrolysis activity"/>
    <property type="evidence" value="ECO:0007669"/>
    <property type="project" value="InterPro"/>
</dbReference>
<keyword evidence="2 5" id="KW-0812">Transmembrane</keyword>
<evidence type="ECO:0000259" key="6">
    <source>
        <dbReference type="PROSITE" id="PS50929"/>
    </source>
</evidence>
<proteinExistence type="predicted"/>
<dbReference type="Pfam" id="PF00664">
    <property type="entry name" value="ABC_membrane"/>
    <property type="match status" value="1"/>
</dbReference>
<dbReference type="InterPro" id="IPR039421">
    <property type="entry name" value="Type_1_exporter"/>
</dbReference>
<reference evidence="7 8" key="1">
    <citation type="submission" date="2016-11" db="EMBL/GenBank/DDBJ databases">
        <authorList>
            <person name="Jaros S."/>
            <person name="Januszkiewicz K."/>
            <person name="Wedrychowicz H."/>
        </authorList>
    </citation>
    <scope>NUCLEOTIDE SEQUENCE [LARGE SCALE GENOMIC DNA]</scope>
    <source>
        <strain evidence="7 8">DSM 15212</strain>
    </source>
</reference>
<feature type="domain" description="ABC transmembrane type-1" evidence="6">
    <location>
        <begin position="23"/>
        <end position="304"/>
    </location>
</feature>
<dbReference type="GO" id="GO:0140359">
    <property type="term" value="F:ABC-type transporter activity"/>
    <property type="evidence" value="ECO:0007669"/>
    <property type="project" value="InterPro"/>
</dbReference>
<dbReference type="CDD" id="cd07346">
    <property type="entry name" value="ABC_6TM_exporters"/>
    <property type="match status" value="1"/>
</dbReference>
<organism evidence="7 8">
    <name type="scientific">Paramaledivibacter caminithermalis (strain DSM 15212 / CIP 107654 / DViRD3)</name>
    <name type="common">Clostridium caminithermale</name>
    <dbReference type="NCBI Taxonomy" id="1121301"/>
    <lineage>
        <taxon>Bacteria</taxon>
        <taxon>Bacillati</taxon>
        <taxon>Bacillota</taxon>
        <taxon>Clostridia</taxon>
        <taxon>Peptostreptococcales</taxon>
        <taxon>Caminicellaceae</taxon>
        <taxon>Paramaledivibacter</taxon>
    </lineage>
</organism>
<dbReference type="PROSITE" id="PS50929">
    <property type="entry name" value="ABC_TM1F"/>
    <property type="match status" value="1"/>
</dbReference>
<feature type="transmembrane region" description="Helical" evidence="5">
    <location>
        <begin position="160"/>
        <end position="179"/>
    </location>
</feature>
<dbReference type="SUPFAM" id="SSF90123">
    <property type="entry name" value="ABC transporter transmembrane region"/>
    <property type="match status" value="1"/>
</dbReference>
<keyword evidence="8" id="KW-1185">Reference proteome</keyword>
<keyword evidence="3 5" id="KW-1133">Transmembrane helix</keyword>
<dbReference type="RefSeq" id="WP_073153549.1">
    <property type="nucleotide sequence ID" value="NZ_FRAG01000097.1"/>
</dbReference>
<dbReference type="GO" id="GO:0005524">
    <property type="term" value="F:ATP binding"/>
    <property type="evidence" value="ECO:0007669"/>
    <property type="project" value="UniProtKB-KW"/>
</dbReference>